<feature type="coiled-coil region" evidence="1">
    <location>
        <begin position="252"/>
        <end position="279"/>
    </location>
</feature>
<proteinExistence type="predicted"/>
<sequence length="559" mass="64085">MIRSPHQTSYANDMPNTDDFEGAPMKQEPTTFGPVETHLRGKGHIAKVKERMEKQSYHQPFPQNTKSIDFNMLAEPVAAYANHERPQSSNLLAQFLTAEHLEKSRASLQIGMIQQRLSGVEQKISPLEAQMTELVTISRTGEEKYQLLLDRQEKSEEIYDRDYTDLDSRLVRHSDRQDDKLKEVEHTITRKILESDQLTALGMKMDKNQKDIEEKVKALNEIDARSRHQVRDEVGFLQEKLDTATEASTVQLDDMSHRLSRLEQKVEVLNEAGEKRESDMNQLRNLSMKQEFQDQNVNTSTQVSTLTKGVQELQKSNRAMEEGSKNIEQRIEMVIPLIFNEIKEVRRGVNELAEELEDEGLHGDGEDGEMENIEELQDGVGEDVDDGARSDEQDVMKEKEALEEEQRELSGGMADDVNDENGEREAEQEVKMETEEDATEDGRAMPEDVEEKFEEIQPEQVVAPLVSTLPDTRHGYKDPYEEVTDEEESGEEEDDEEEELNPEEEEEEDDDDDDEVEVEEESVHSIISENSDMLNESSPEPKSVLDEIDSESFYRVSNN</sequence>
<keyword evidence="1" id="KW-0175">Coiled coil</keyword>
<accession>H0EEP4</accession>
<feature type="compositionally biased region" description="Basic and acidic residues" evidence="2">
    <location>
        <begin position="421"/>
        <end position="433"/>
    </location>
</feature>
<feature type="compositionally biased region" description="Polar residues" evidence="2">
    <location>
        <begin position="1"/>
        <end position="15"/>
    </location>
</feature>
<feature type="coiled-coil region" evidence="1">
    <location>
        <begin position="310"/>
        <end position="359"/>
    </location>
</feature>
<dbReference type="OrthoDB" id="10312799at2759"/>
<name>H0EEP4_GLAL7</name>
<feature type="compositionally biased region" description="Polar residues" evidence="2">
    <location>
        <begin position="525"/>
        <end position="540"/>
    </location>
</feature>
<feature type="compositionally biased region" description="Basic and acidic residues" evidence="2">
    <location>
        <begin position="386"/>
        <end position="400"/>
    </location>
</feature>
<evidence type="ECO:0000313" key="4">
    <source>
        <dbReference type="Proteomes" id="UP000005446"/>
    </source>
</evidence>
<feature type="compositionally biased region" description="Acidic residues" evidence="2">
    <location>
        <begin position="447"/>
        <end position="457"/>
    </location>
</feature>
<dbReference type="HOGENOM" id="CLU_487484_0_0_1"/>
<feature type="compositionally biased region" description="Basic and acidic residues" evidence="2">
    <location>
        <begin position="471"/>
        <end position="480"/>
    </location>
</feature>
<dbReference type="EMBL" id="AGUE01000016">
    <property type="protein sequence ID" value="EHL02957.1"/>
    <property type="molecule type" value="Genomic_DNA"/>
</dbReference>
<keyword evidence="4" id="KW-1185">Reference proteome</keyword>
<evidence type="ECO:0000256" key="2">
    <source>
        <dbReference type="SAM" id="MobiDB-lite"/>
    </source>
</evidence>
<evidence type="ECO:0000256" key="1">
    <source>
        <dbReference type="SAM" id="Coils"/>
    </source>
</evidence>
<feature type="region of interest" description="Disordered" evidence="2">
    <location>
        <begin position="378"/>
        <end position="559"/>
    </location>
</feature>
<dbReference type="Proteomes" id="UP000005446">
    <property type="component" value="Unassembled WGS sequence"/>
</dbReference>
<protein>
    <submittedName>
        <fullName evidence="3">Uncharacterized protein</fullName>
    </submittedName>
</protein>
<organism evidence="3 4">
    <name type="scientific">Glarea lozoyensis (strain ATCC 74030 / MF5533)</name>
    <dbReference type="NCBI Taxonomy" id="1104152"/>
    <lineage>
        <taxon>Eukaryota</taxon>
        <taxon>Fungi</taxon>
        <taxon>Dikarya</taxon>
        <taxon>Ascomycota</taxon>
        <taxon>Pezizomycotina</taxon>
        <taxon>Leotiomycetes</taxon>
        <taxon>Helotiales</taxon>
        <taxon>Helotiaceae</taxon>
        <taxon>Glarea</taxon>
    </lineage>
</organism>
<reference evidence="3 4" key="1">
    <citation type="journal article" date="2012" name="Eukaryot. Cell">
        <title>Genome sequence of the fungus Glarea lozoyensis: the first genome sequence of a species from the Helotiaceae family.</title>
        <authorList>
            <person name="Youssar L."/>
            <person name="Gruening B.A."/>
            <person name="Erxleben A."/>
            <person name="Guenther S."/>
            <person name="Huettel W."/>
        </authorList>
    </citation>
    <scope>NUCLEOTIDE SEQUENCE [LARGE SCALE GENOMIC DNA]</scope>
    <source>
        <strain evidence="4">ATCC 74030 / MF5533</strain>
    </source>
</reference>
<feature type="region of interest" description="Disordered" evidence="2">
    <location>
        <begin position="1"/>
        <end position="36"/>
    </location>
</feature>
<dbReference type="InParanoid" id="H0EEP4"/>
<evidence type="ECO:0000313" key="3">
    <source>
        <dbReference type="EMBL" id="EHL02957.1"/>
    </source>
</evidence>
<dbReference type="AlphaFoldDB" id="H0EEP4"/>
<gene>
    <name evidence="3" type="ORF">M7I_0924</name>
</gene>
<comment type="caution">
    <text evidence="3">The sequence shown here is derived from an EMBL/GenBank/DDBJ whole genome shotgun (WGS) entry which is preliminary data.</text>
</comment>
<feature type="compositionally biased region" description="Acidic residues" evidence="2">
    <location>
        <begin position="481"/>
        <end position="520"/>
    </location>
</feature>